<dbReference type="InterPro" id="IPR019056">
    <property type="entry name" value="Phage_TAC_6"/>
</dbReference>
<accession>A0A9X3E3H4</accession>
<organism evidence="2 3">
    <name type="scientific">Kaistia nematophila</name>
    <dbReference type="NCBI Taxonomy" id="2994654"/>
    <lineage>
        <taxon>Bacteria</taxon>
        <taxon>Pseudomonadati</taxon>
        <taxon>Pseudomonadota</taxon>
        <taxon>Alphaproteobacteria</taxon>
        <taxon>Hyphomicrobiales</taxon>
        <taxon>Kaistiaceae</taxon>
        <taxon>Kaistia</taxon>
    </lineage>
</organism>
<gene>
    <name evidence="2" type="ORF">OSH07_14565</name>
</gene>
<dbReference type="Proteomes" id="UP001144805">
    <property type="component" value="Unassembled WGS sequence"/>
</dbReference>
<evidence type="ECO:0000313" key="3">
    <source>
        <dbReference type="Proteomes" id="UP001144805"/>
    </source>
</evidence>
<protein>
    <submittedName>
        <fullName evidence="2">Phage tail assembly chaperone</fullName>
    </submittedName>
</protein>
<dbReference type="NCBIfam" id="TIGR02216">
    <property type="entry name" value="phage_TIGR02216"/>
    <property type="match status" value="1"/>
</dbReference>
<dbReference type="EMBL" id="JAPKNK010000006">
    <property type="protein sequence ID" value="MCX5570428.1"/>
    <property type="molecule type" value="Genomic_DNA"/>
</dbReference>
<evidence type="ECO:0000256" key="1">
    <source>
        <dbReference type="SAM" id="MobiDB-lite"/>
    </source>
</evidence>
<dbReference type="InterPro" id="IPR011739">
    <property type="entry name" value="GTA_rcc01693"/>
</dbReference>
<reference evidence="2" key="1">
    <citation type="submission" date="2022-11" db="EMBL/GenBank/DDBJ databases">
        <title>Biodiversity and phylogenetic relationships of bacteria.</title>
        <authorList>
            <person name="Machado R.A.R."/>
            <person name="Bhat A."/>
            <person name="Loulou A."/>
            <person name="Kallel S."/>
        </authorList>
    </citation>
    <scope>NUCLEOTIDE SEQUENCE</scope>
    <source>
        <strain evidence="2">K-TC2</strain>
    </source>
</reference>
<dbReference type="AlphaFoldDB" id="A0A9X3E3H4"/>
<proteinExistence type="predicted"/>
<keyword evidence="3" id="KW-1185">Reference proteome</keyword>
<comment type="caution">
    <text evidence="2">The sequence shown here is derived from an EMBL/GenBank/DDBJ whole genome shotgun (WGS) entry which is preliminary data.</text>
</comment>
<sequence length="82" mass="8991">MLASDPQPFPWREAMAIGFGVLKLSSREFWSLTPRELAAAIEGLAGRASAPMDRAAFEDLTRRFPDHQPSPGITASFDESRG</sequence>
<name>A0A9X3E3H4_9HYPH</name>
<feature type="region of interest" description="Disordered" evidence="1">
    <location>
        <begin position="61"/>
        <end position="82"/>
    </location>
</feature>
<dbReference type="Pfam" id="PF09550">
    <property type="entry name" value="Phage_TAC_6"/>
    <property type="match status" value="1"/>
</dbReference>
<evidence type="ECO:0000313" key="2">
    <source>
        <dbReference type="EMBL" id="MCX5570428.1"/>
    </source>
</evidence>